<dbReference type="Proteomes" id="UP000217343">
    <property type="component" value="Chromosome"/>
</dbReference>
<feature type="chain" id="PRO_5012490530" evidence="5">
    <location>
        <begin position="20"/>
        <end position="549"/>
    </location>
</feature>
<reference evidence="7 8" key="1">
    <citation type="submission" date="2017-06" db="EMBL/GenBank/DDBJ databases">
        <title>Sequencing and comparative analysis of myxobacterial genomes.</title>
        <authorList>
            <person name="Rupp O."/>
            <person name="Goesmann A."/>
            <person name="Sogaard-Andersen L."/>
        </authorList>
    </citation>
    <scope>NUCLEOTIDE SEQUENCE [LARGE SCALE GENOMIC DNA]</scope>
    <source>
        <strain evidence="7 8">DSM 14697</strain>
    </source>
</reference>
<dbReference type="Gene3D" id="1.10.287.1260">
    <property type="match status" value="1"/>
</dbReference>
<dbReference type="PANTHER" id="PTHR30566">
    <property type="entry name" value="YNAI-RELATED MECHANOSENSITIVE ION CHANNEL"/>
    <property type="match status" value="1"/>
</dbReference>
<dbReference type="OrthoDB" id="9792218at2"/>
<dbReference type="InterPro" id="IPR006685">
    <property type="entry name" value="MscS_channel_2nd"/>
</dbReference>
<dbReference type="KEGG" id="mmas:MYMAC_000608"/>
<keyword evidence="8" id="KW-1185">Reference proteome</keyword>
<dbReference type="InterPro" id="IPR023408">
    <property type="entry name" value="MscS_beta-dom_sf"/>
</dbReference>
<evidence type="ECO:0000313" key="7">
    <source>
        <dbReference type="EMBL" id="ATB45025.1"/>
    </source>
</evidence>
<dbReference type="Gene3D" id="2.30.30.60">
    <property type="match status" value="1"/>
</dbReference>
<feature type="signal peptide" evidence="5">
    <location>
        <begin position="1"/>
        <end position="19"/>
    </location>
</feature>
<dbReference type="InterPro" id="IPR010920">
    <property type="entry name" value="LSM_dom_sf"/>
</dbReference>
<keyword evidence="5" id="KW-0732">Signal</keyword>
<keyword evidence="2" id="KW-0812">Transmembrane</keyword>
<dbReference type="GO" id="GO:0016020">
    <property type="term" value="C:membrane"/>
    <property type="evidence" value="ECO:0007669"/>
    <property type="project" value="UniProtKB-SubCell"/>
</dbReference>
<dbReference type="PANTHER" id="PTHR30566:SF25">
    <property type="entry name" value="INNER MEMBRANE PROTEIN"/>
    <property type="match status" value="1"/>
</dbReference>
<evidence type="ECO:0000256" key="5">
    <source>
        <dbReference type="SAM" id="SignalP"/>
    </source>
</evidence>
<evidence type="ECO:0000256" key="2">
    <source>
        <dbReference type="ARBA" id="ARBA00022692"/>
    </source>
</evidence>
<evidence type="ECO:0000256" key="4">
    <source>
        <dbReference type="ARBA" id="ARBA00023136"/>
    </source>
</evidence>
<dbReference type="AlphaFoldDB" id="A0A250JME1"/>
<dbReference type="RefSeq" id="WP_095956966.1">
    <property type="nucleotide sequence ID" value="NZ_CP022203.1"/>
</dbReference>
<sequence length="549" mass="59666">MRRGLALLLMLLLPLPGLALNGGLGEPPADVDRRTPMATASGFLDAAHTRDAARAPHYLSLSHLPPEKQAEEGLRLARRLVFVLDRMLWLDFSKISQSPEGDPADPVYDSLGQIPLPRGSVDIRLQRVESPEGPIWVVSEDTVRAIDSLFTVYGSPVLEKLPPLLFVRPLWVLELWQWLGLGVLLLAAWLAGRLAEAVALRVGARATGITNSGWDDQLVSAGRGPLRHPVAAVMVASGSRLLLLPPPAQHLVDLGARSLVIASVAWFLMRFVRLAAGFMEHRVGTEGQDVARVRGLRTQLAVMRRVIECAVVLVAGSLLLLQFEAVRNVGVSLLASAGIAGLVLGLAAQKSISTLLAGIQLSITQPVRIGDTVIVENEWGWVEEITLTYIVVKVWDLRRLVVPMSHFLDKPFQNWSKVSPDIMGTAEIFADFRTDVPAVRAELRRICETDGAAYWDGKVAGLQVTDCTERTMKLRALVSAADSGKAWDLRCVVREKLIEFLQKQPHGLPLLRAEATHAAAQDSAAVTLGVVPLTGQAGANVVVPTRRQD</sequence>
<dbReference type="GO" id="GO:0008381">
    <property type="term" value="F:mechanosensitive monoatomic ion channel activity"/>
    <property type="evidence" value="ECO:0007669"/>
    <property type="project" value="UniProtKB-ARBA"/>
</dbReference>
<gene>
    <name evidence="7" type="ORF">MYMAC_000608</name>
</gene>
<dbReference type="EMBL" id="CP022203">
    <property type="protein sequence ID" value="ATB45025.1"/>
    <property type="molecule type" value="Genomic_DNA"/>
</dbReference>
<keyword evidence="3" id="KW-1133">Transmembrane helix</keyword>
<evidence type="ECO:0000313" key="8">
    <source>
        <dbReference type="Proteomes" id="UP000217343"/>
    </source>
</evidence>
<dbReference type="SUPFAM" id="SSF50182">
    <property type="entry name" value="Sm-like ribonucleoproteins"/>
    <property type="match status" value="1"/>
</dbReference>
<protein>
    <submittedName>
        <fullName evidence="7">Mechanosensitive ion channel protein MscS</fullName>
    </submittedName>
</protein>
<comment type="subcellular location">
    <subcellularLocation>
        <location evidence="1">Membrane</location>
    </subcellularLocation>
</comment>
<keyword evidence="4" id="KW-0472">Membrane</keyword>
<feature type="domain" description="Mechanosensitive ion channel MscS" evidence="6">
    <location>
        <begin position="351"/>
        <end position="417"/>
    </location>
</feature>
<organism evidence="7 8">
    <name type="scientific">Corallococcus macrosporus DSM 14697</name>
    <dbReference type="NCBI Taxonomy" id="1189310"/>
    <lineage>
        <taxon>Bacteria</taxon>
        <taxon>Pseudomonadati</taxon>
        <taxon>Myxococcota</taxon>
        <taxon>Myxococcia</taxon>
        <taxon>Myxococcales</taxon>
        <taxon>Cystobacterineae</taxon>
        <taxon>Myxococcaceae</taxon>
        <taxon>Corallococcus</taxon>
    </lineage>
</organism>
<evidence type="ECO:0000256" key="3">
    <source>
        <dbReference type="ARBA" id="ARBA00022989"/>
    </source>
</evidence>
<dbReference type="Pfam" id="PF00924">
    <property type="entry name" value="MS_channel_2nd"/>
    <property type="match status" value="1"/>
</dbReference>
<evidence type="ECO:0000256" key="1">
    <source>
        <dbReference type="ARBA" id="ARBA00004370"/>
    </source>
</evidence>
<name>A0A250JME1_9BACT</name>
<accession>A0A250JME1</accession>
<proteinExistence type="predicted"/>
<evidence type="ECO:0000259" key="6">
    <source>
        <dbReference type="Pfam" id="PF00924"/>
    </source>
</evidence>